<reference evidence="4" key="1">
    <citation type="journal article" date="2019" name="Int. J. Syst. Evol. Microbiol.">
        <title>The Global Catalogue of Microorganisms (GCM) 10K type strain sequencing project: providing services to taxonomists for standard genome sequencing and annotation.</title>
        <authorList>
            <consortium name="The Broad Institute Genomics Platform"/>
            <consortium name="The Broad Institute Genome Sequencing Center for Infectious Disease"/>
            <person name="Wu L."/>
            <person name="Ma J."/>
        </authorList>
    </citation>
    <scope>NUCLEOTIDE SEQUENCE [LARGE SCALE GENOMIC DNA]</scope>
    <source>
        <strain evidence="4">KCTC 12907</strain>
    </source>
</reference>
<dbReference type="Pfam" id="PF01408">
    <property type="entry name" value="GFO_IDH_MocA"/>
    <property type="match status" value="1"/>
</dbReference>
<proteinExistence type="predicted"/>
<gene>
    <name evidence="3" type="ORF">ACFQMJ_12835</name>
</gene>
<evidence type="ECO:0000313" key="3">
    <source>
        <dbReference type="EMBL" id="MFC7149416.1"/>
    </source>
</evidence>
<dbReference type="InterPro" id="IPR000683">
    <property type="entry name" value="Gfo/Idh/MocA-like_OxRdtase_N"/>
</dbReference>
<dbReference type="SUPFAM" id="SSF51735">
    <property type="entry name" value="NAD(P)-binding Rossmann-fold domains"/>
    <property type="match status" value="1"/>
</dbReference>
<evidence type="ECO:0000313" key="4">
    <source>
        <dbReference type="Proteomes" id="UP001596378"/>
    </source>
</evidence>
<sequence length="360" mass="38794">MNGMVRFGLIGCGSIAARHVESIAACSSAELVALADPVPERMAVLARKYAQARSVPASSVAAYANPSRLAQDSRVDAVVIAAPSFMHARWATESLRAGKHVLLEKPIALSLSDVDAVVELASASGLRVHVCHQLRYRPLLRLAKRWMDQGALGKLQTGSVSILLNRSPDYYAASDWRGTWRRDGGMLLNQGIHLIDLLLWLMDERPDSVYGLIGRSASAIETEETAAATIRFAGGAIGSVDATTLCKPNNLEQSLTLVGDRGTIRIGGVGLTEVHRWYADEFPAPSFPLAAVDERVEMYEHFIAALRGKAKNASLSVSAAEARRSLEVAFAVYESSRLGVPVRLPLASFDTASMSDKPRS</sequence>
<protein>
    <submittedName>
        <fullName evidence="3">Gfo/Idh/MocA family protein</fullName>
    </submittedName>
</protein>
<dbReference type="PANTHER" id="PTHR43249:SF1">
    <property type="entry name" value="D-GLUCOSIDE 3-DEHYDROGENASE"/>
    <property type="match status" value="1"/>
</dbReference>
<organism evidence="3 4">
    <name type="scientific">Cohnella cellulosilytica</name>
    <dbReference type="NCBI Taxonomy" id="986710"/>
    <lineage>
        <taxon>Bacteria</taxon>
        <taxon>Bacillati</taxon>
        <taxon>Bacillota</taxon>
        <taxon>Bacilli</taxon>
        <taxon>Bacillales</taxon>
        <taxon>Paenibacillaceae</taxon>
        <taxon>Cohnella</taxon>
    </lineage>
</organism>
<dbReference type="EMBL" id="JBHTAI010000007">
    <property type="protein sequence ID" value="MFC7149416.1"/>
    <property type="molecule type" value="Genomic_DNA"/>
</dbReference>
<dbReference type="Proteomes" id="UP001596378">
    <property type="component" value="Unassembled WGS sequence"/>
</dbReference>
<dbReference type="PANTHER" id="PTHR43249">
    <property type="entry name" value="UDP-N-ACETYL-2-AMINO-2-DEOXY-D-GLUCURONATE OXIDASE"/>
    <property type="match status" value="1"/>
</dbReference>
<feature type="domain" description="GFO/IDH/MocA-like oxidoreductase" evidence="2">
    <location>
        <begin position="141"/>
        <end position="265"/>
    </location>
</feature>
<dbReference type="InterPro" id="IPR052515">
    <property type="entry name" value="Gfo/Idh/MocA_Oxidoreductase"/>
</dbReference>
<feature type="domain" description="Gfo/Idh/MocA-like oxidoreductase N-terminal" evidence="1">
    <location>
        <begin position="5"/>
        <end position="131"/>
    </location>
</feature>
<dbReference type="RefSeq" id="WP_378051552.1">
    <property type="nucleotide sequence ID" value="NZ_JBHMDN010000034.1"/>
</dbReference>
<evidence type="ECO:0000259" key="2">
    <source>
        <dbReference type="Pfam" id="PF22725"/>
    </source>
</evidence>
<accession>A0ABW2FB69</accession>
<keyword evidence="4" id="KW-1185">Reference proteome</keyword>
<comment type="caution">
    <text evidence="3">The sequence shown here is derived from an EMBL/GenBank/DDBJ whole genome shotgun (WGS) entry which is preliminary data.</text>
</comment>
<dbReference type="Gene3D" id="3.40.50.720">
    <property type="entry name" value="NAD(P)-binding Rossmann-like Domain"/>
    <property type="match status" value="1"/>
</dbReference>
<dbReference type="SUPFAM" id="SSF55347">
    <property type="entry name" value="Glyceraldehyde-3-phosphate dehydrogenase-like, C-terminal domain"/>
    <property type="match status" value="1"/>
</dbReference>
<dbReference type="Gene3D" id="3.30.360.10">
    <property type="entry name" value="Dihydrodipicolinate Reductase, domain 2"/>
    <property type="match status" value="1"/>
</dbReference>
<dbReference type="InterPro" id="IPR036291">
    <property type="entry name" value="NAD(P)-bd_dom_sf"/>
</dbReference>
<dbReference type="Pfam" id="PF22725">
    <property type="entry name" value="GFO_IDH_MocA_C3"/>
    <property type="match status" value="1"/>
</dbReference>
<dbReference type="InterPro" id="IPR055170">
    <property type="entry name" value="GFO_IDH_MocA-like_dom"/>
</dbReference>
<name>A0ABW2FB69_9BACL</name>
<evidence type="ECO:0000259" key="1">
    <source>
        <dbReference type="Pfam" id="PF01408"/>
    </source>
</evidence>